<dbReference type="InterPro" id="IPR043129">
    <property type="entry name" value="ATPase_NBD"/>
</dbReference>
<gene>
    <name evidence="2" type="ORF">BAOM_3871</name>
</gene>
<dbReference type="RefSeq" id="WP_127761444.1">
    <property type="nucleotide sequence ID" value="NZ_CP026095.1"/>
</dbReference>
<name>A0A3Q9RQK9_9BACI</name>
<dbReference type="Gene3D" id="3.30.420.40">
    <property type="match status" value="2"/>
</dbReference>
<reference evidence="2 3" key="1">
    <citation type="submission" date="2018-01" db="EMBL/GenBank/DDBJ databases">
        <title>Bacillus asahii Genome sequencing and assembly.</title>
        <authorList>
            <person name="Jiang H."/>
            <person name="Feng Y."/>
            <person name="Zhao F."/>
            <person name="Lin X."/>
        </authorList>
    </citation>
    <scope>NUCLEOTIDE SEQUENCE [LARGE SCALE GENOMIC DNA]</scope>
    <source>
        <strain evidence="2 3">OM18</strain>
    </source>
</reference>
<proteinExistence type="inferred from homology"/>
<dbReference type="OrthoDB" id="9795247at2"/>
<dbReference type="Pfam" id="PF00480">
    <property type="entry name" value="ROK"/>
    <property type="match status" value="1"/>
</dbReference>
<dbReference type="SUPFAM" id="SSF53067">
    <property type="entry name" value="Actin-like ATPase domain"/>
    <property type="match status" value="1"/>
</dbReference>
<evidence type="ECO:0000256" key="1">
    <source>
        <dbReference type="ARBA" id="ARBA00006479"/>
    </source>
</evidence>
<evidence type="ECO:0000313" key="3">
    <source>
        <dbReference type="Proteomes" id="UP000283095"/>
    </source>
</evidence>
<dbReference type="EMBL" id="CP026095">
    <property type="protein sequence ID" value="AZV44480.1"/>
    <property type="molecule type" value="Genomic_DNA"/>
</dbReference>
<dbReference type="Proteomes" id="UP000283095">
    <property type="component" value="Chromosome"/>
</dbReference>
<dbReference type="KEGG" id="pasa:BAOM_3871"/>
<organism evidence="2 3">
    <name type="scientific">Peribacillus asahii</name>
    <dbReference type="NCBI Taxonomy" id="228899"/>
    <lineage>
        <taxon>Bacteria</taxon>
        <taxon>Bacillati</taxon>
        <taxon>Bacillota</taxon>
        <taxon>Bacilli</taxon>
        <taxon>Bacillales</taxon>
        <taxon>Bacillaceae</taxon>
        <taxon>Peribacillus</taxon>
    </lineage>
</organism>
<dbReference type="InterPro" id="IPR000600">
    <property type="entry name" value="ROK"/>
</dbReference>
<evidence type="ECO:0000313" key="2">
    <source>
        <dbReference type="EMBL" id="AZV44480.1"/>
    </source>
</evidence>
<dbReference type="AlphaFoldDB" id="A0A3Q9RQK9"/>
<accession>A0A3Q9RQK9</accession>
<dbReference type="PANTHER" id="PTHR18964:SF165">
    <property type="entry name" value="BETA-GLUCOSIDE KINASE"/>
    <property type="match status" value="1"/>
</dbReference>
<protein>
    <submittedName>
        <fullName evidence="2">NagC/XylR family transcriptional regulator</fullName>
    </submittedName>
</protein>
<comment type="similarity">
    <text evidence="1">Belongs to the ROK (NagC/XylR) family.</text>
</comment>
<dbReference type="PANTHER" id="PTHR18964">
    <property type="entry name" value="ROK (REPRESSOR, ORF, KINASE) FAMILY"/>
    <property type="match status" value="1"/>
</dbReference>
<sequence>MKKYISFDVGGTKVKHGLLLENGTILSKGSYNTPCTNLDIFIKEMVETIQKYLRNNHVMGVAISLPGFINPYTGYSERAGAVTALINQNLKSLLEAKVPLPVEIENDGNCAAIAEKISGNAKNCNDFICVTIGTGIGGGIFVGGKLLHGHSFRAGEFGFMITQASGKNFGDIWHSTASTSTLINSYKKLKGISKYENIKGETIFLEAAKSKSVKRLIDEWTRNISYGIFNLAATLNPQKILISGGVSSQQDLLTTIKKHLDELPWWNDIKIPVEPCKHRNNAGMIGAMYHLIQKQGS</sequence>